<evidence type="ECO:0000313" key="2">
    <source>
        <dbReference type="EMBL" id="TGN03384.1"/>
    </source>
</evidence>
<feature type="domain" description="Peptidase M24" evidence="1">
    <location>
        <begin position="37"/>
        <end position="272"/>
    </location>
</feature>
<reference evidence="2" key="1">
    <citation type="journal article" date="2019" name="PLoS Negl. Trop. Dis.">
        <title>Revisiting the worldwide diversity of Leptospira species in the environment.</title>
        <authorList>
            <person name="Vincent A.T."/>
            <person name="Schiettekatte O."/>
            <person name="Bourhy P."/>
            <person name="Veyrier F.J."/>
            <person name="Picardeau M."/>
        </authorList>
    </citation>
    <scope>NUCLEOTIDE SEQUENCE [LARGE SCALE GENOMIC DNA]</scope>
    <source>
        <strain evidence="2">201601113</strain>
    </source>
</reference>
<organism evidence="2 3">
    <name type="scientific">Leptospira dzoumogneensis</name>
    <dbReference type="NCBI Taxonomy" id="2484904"/>
    <lineage>
        <taxon>Bacteria</taxon>
        <taxon>Pseudomonadati</taxon>
        <taxon>Spirochaetota</taxon>
        <taxon>Spirochaetia</taxon>
        <taxon>Leptospirales</taxon>
        <taxon>Leptospiraceae</taxon>
        <taxon>Leptospira</taxon>
    </lineage>
</organism>
<dbReference type="OrthoDB" id="319775at2"/>
<name>A0A4Z1AR25_9LEPT</name>
<dbReference type="AlphaFoldDB" id="A0A4Z1AR25"/>
<evidence type="ECO:0000259" key="1">
    <source>
        <dbReference type="Pfam" id="PF00557"/>
    </source>
</evidence>
<dbReference type="Gene3D" id="3.90.230.10">
    <property type="entry name" value="Creatinase/methionine aminopeptidase superfamily"/>
    <property type="match status" value="1"/>
</dbReference>
<dbReference type="SUPFAM" id="SSF55920">
    <property type="entry name" value="Creatinase/aminopeptidase"/>
    <property type="match status" value="1"/>
</dbReference>
<dbReference type="Pfam" id="PF00557">
    <property type="entry name" value="Peptidase_M24"/>
    <property type="match status" value="1"/>
</dbReference>
<comment type="caution">
    <text evidence="2">The sequence shown here is derived from an EMBL/GenBank/DDBJ whole genome shotgun (WGS) entry which is preliminary data.</text>
</comment>
<keyword evidence="3" id="KW-1185">Reference proteome</keyword>
<dbReference type="Proteomes" id="UP000297241">
    <property type="component" value="Unassembled WGS sequence"/>
</dbReference>
<dbReference type="InterPro" id="IPR036005">
    <property type="entry name" value="Creatinase/aminopeptidase-like"/>
</dbReference>
<dbReference type="EMBL" id="RQHS01000005">
    <property type="protein sequence ID" value="TGN03384.1"/>
    <property type="molecule type" value="Genomic_DNA"/>
</dbReference>
<sequence length="296" mass="34302">MPIENQRGFLSKLSSKISRYNSTSIHTPNQEEKAGFLKAQRLAYQCVTEIEKEMQEGWTEFQTAKRMNTFLRDHGVKVFLHRPFAWFGEHARFDGYKRFTQFHPNKKRRLQANESFILDVSPVVDGYIGDIGYSSSLTRNSELDNGMRYLLKLRSELPKLFSSSMSSSEIWHKIDQDSKRHGFDNVHSLYPFAVLGHRVYKVNLPNISFPLLPISFASWFSLQGSFEFLSHKVLPELLTPDHEGEKTGLWAIEPHLGRGKTGFKFEEILVVEKDKAYWLDDEVPHVKKYGKLLEAV</sequence>
<dbReference type="InterPro" id="IPR000994">
    <property type="entry name" value="Pept_M24"/>
</dbReference>
<gene>
    <name evidence="2" type="ORF">EHR06_05085</name>
</gene>
<dbReference type="RefSeq" id="WP_135755988.1">
    <property type="nucleotide sequence ID" value="NZ_RQHS01000005.1"/>
</dbReference>
<accession>A0A4Z1AR25</accession>
<protein>
    <submittedName>
        <fullName evidence="2">M24 family metallopeptidase</fullName>
    </submittedName>
</protein>
<proteinExistence type="predicted"/>
<evidence type="ECO:0000313" key="3">
    <source>
        <dbReference type="Proteomes" id="UP000297241"/>
    </source>
</evidence>